<dbReference type="GO" id="GO:0003723">
    <property type="term" value="F:RNA binding"/>
    <property type="evidence" value="ECO:0007669"/>
    <property type="project" value="InterPro"/>
</dbReference>
<dbReference type="OMA" id="YLICPEY"/>
<evidence type="ECO:0000256" key="2">
    <source>
        <dbReference type="ARBA" id="ARBA00022490"/>
    </source>
</evidence>
<dbReference type="STRING" id="1064592.G0VHY5"/>
<evidence type="ECO:0000259" key="5">
    <source>
        <dbReference type="Pfam" id="PF10447"/>
    </source>
</evidence>
<protein>
    <submittedName>
        <fullName evidence="7">Uncharacterized protein</fullName>
    </submittedName>
</protein>
<feature type="region of interest" description="Disordered" evidence="4">
    <location>
        <begin position="39"/>
        <end position="76"/>
    </location>
</feature>
<evidence type="ECO:0000313" key="7">
    <source>
        <dbReference type="EMBL" id="CCC71019.1"/>
    </source>
</evidence>
<proteinExistence type="predicted"/>
<dbReference type="GO" id="GO:0000467">
    <property type="term" value="P:exonucleolytic trimming to generate mature 3'-end of 5.8S rRNA from tricistronic rRNA transcript (SSU-rRNA, 5.8S rRNA, LSU-rRNA)"/>
    <property type="evidence" value="ECO:0007669"/>
    <property type="project" value="EnsemblFungi"/>
</dbReference>
<dbReference type="InterPro" id="IPR048626">
    <property type="entry name" value="CSL4_N"/>
</dbReference>
<dbReference type="InterPro" id="IPR012340">
    <property type="entry name" value="NA-bd_OB-fold"/>
</dbReference>
<evidence type="ECO:0000256" key="3">
    <source>
        <dbReference type="ARBA" id="ARBA00022835"/>
    </source>
</evidence>
<dbReference type="PANTHER" id="PTHR12686:SF8">
    <property type="entry name" value="EXOSOME COMPLEX COMPONENT CSL4"/>
    <property type="match status" value="1"/>
</dbReference>
<dbReference type="GO" id="GO:0070481">
    <property type="term" value="P:nuclear-transcribed mRNA catabolic process, non-stop decay"/>
    <property type="evidence" value="ECO:0007669"/>
    <property type="project" value="EnsemblFungi"/>
</dbReference>
<dbReference type="RefSeq" id="XP_003677372.1">
    <property type="nucleotide sequence ID" value="XM_003677324.1"/>
</dbReference>
<dbReference type="GeneID" id="96904685"/>
<dbReference type="KEGG" id="ncs:NCAS_0G01320"/>
<gene>
    <name evidence="7" type="primary">NCAS0G01320</name>
    <name evidence="7" type="ordered locus">NCAS_0G01320</name>
</gene>
<evidence type="ECO:0000256" key="4">
    <source>
        <dbReference type="SAM" id="MobiDB-lite"/>
    </source>
</evidence>
<dbReference type="Proteomes" id="UP000001640">
    <property type="component" value="Chromosome 7"/>
</dbReference>
<keyword evidence="8" id="KW-1185">Reference proteome</keyword>
<accession>G0VHY5</accession>
<dbReference type="EMBL" id="HE576758">
    <property type="protein sequence ID" value="CCC71019.1"/>
    <property type="molecule type" value="Genomic_DNA"/>
</dbReference>
<dbReference type="GO" id="GO:0071035">
    <property type="term" value="P:nuclear polyadenylation-dependent rRNA catabolic process"/>
    <property type="evidence" value="ECO:0007669"/>
    <property type="project" value="EnsemblFungi"/>
</dbReference>
<dbReference type="GO" id="GO:0005730">
    <property type="term" value="C:nucleolus"/>
    <property type="evidence" value="ECO:0007669"/>
    <property type="project" value="UniProtKB-SubCell"/>
</dbReference>
<reference key="2">
    <citation type="submission" date="2011-08" db="EMBL/GenBank/DDBJ databases">
        <title>Genome sequence of Naumovozyma castellii.</title>
        <authorList>
            <person name="Gordon J.L."/>
            <person name="Armisen D."/>
            <person name="Proux-Wera E."/>
            <person name="OhEigeartaigh S.S."/>
            <person name="Byrne K.P."/>
            <person name="Wolfe K.H."/>
        </authorList>
    </citation>
    <scope>NUCLEOTIDE SEQUENCE</scope>
    <source>
        <strain>Type strain:CBS 4309</strain>
    </source>
</reference>
<dbReference type="GO" id="GO:0071038">
    <property type="term" value="P:TRAMP-dependent tRNA surveillance pathway"/>
    <property type="evidence" value="ECO:0007669"/>
    <property type="project" value="EnsemblFungi"/>
</dbReference>
<feature type="domain" description="Exosome complex component CSL4 C-terminal" evidence="5">
    <location>
        <begin position="108"/>
        <end position="213"/>
    </location>
</feature>
<organism evidence="7 8">
    <name type="scientific">Naumovozyma castellii</name>
    <name type="common">Yeast</name>
    <name type="synonym">Saccharomyces castellii</name>
    <dbReference type="NCBI Taxonomy" id="27288"/>
    <lineage>
        <taxon>Eukaryota</taxon>
        <taxon>Fungi</taxon>
        <taxon>Dikarya</taxon>
        <taxon>Ascomycota</taxon>
        <taxon>Saccharomycotina</taxon>
        <taxon>Saccharomycetes</taxon>
        <taxon>Saccharomycetales</taxon>
        <taxon>Saccharomycetaceae</taxon>
        <taxon>Naumovozyma</taxon>
    </lineage>
</organism>
<dbReference type="Gene3D" id="2.40.50.880">
    <property type="match status" value="1"/>
</dbReference>
<dbReference type="Pfam" id="PF21551">
    <property type="entry name" value="CSL4_N"/>
    <property type="match status" value="1"/>
</dbReference>
<evidence type="ECO:0000256" key="1">
    <source>
        <dbReference type="ARBA" id="ARBA00004604"/>
    </source>
</evidence>
<dbReference type="GO" id="GO:0000177">
    <property type="term" value="C:cytoplasmic exosome (RNase complex)"/>
    <property type="evidence" value="ECO:0007669"/>
    <property type="project" value="EnsemblFungi"/>
</dbReference>
<dbReference type="FunCoup" id="G0VHY5">
    <property type="interactions" value="370"/>
</dbReference>
<evidence type="ECO:0000313" key="8">
    <source>
        <dbReference type="Proteomes" id="UP000001640"/>
    </source>
</evidence>
<keyword evidence="3" id="KW-0271">Exosome</keyword>
<comment type="subcellular location">
    <subcellularLocation>
        <location evidence="1">Nucleus</location>
        <location evidence="1">Nucleolus</location>
    </subcellularLocation>
</comment>
<evidence type="ECO:0000259" key="6">
    <source>
        <dbReference type="Pfam" id="PF21551"/>
    </source>
</evidence>
<name>G0VHY5_NAUCA</name>
<sequence length="268" mass="28778">MLSNRYICGHGTKLLDYKYNGMSIKALTATLLGDVSVEEVKEGTQDDESESNGEETEKDKEIDNDSNNEETPTDSKIDRIVKTVKVSVIQETKSSKKSLVDDNFANNLPKEGDIVLTRVTRISLQRANVEILAVENANVPVDSGVGSNGSGIVAAGGGSGAATFSVSQVSSDLGETFRGLIRSQDVRATERDRVKIMDCFKPGDIVRAQVLSLGDGTNYYLTTARNDLGVVFARAANGAGGLMYATDWQTMTVPSTGLTEKRKCAKPL</sequence>
<dbReference type="OrthoDB" id="440760at2759"/>
<dbReference type="InterPro" id="IPR039771">
    <property type="entry name" value="Csl4"/>
</dbReference>
<feature type="compositionally biased region" description="Acidic residues" evidence="4">
    <location>
        <begin position="45"/>
        <end position="54"/>
    </location>
</feature>
<dbReference type="Pfam" id="PF10447">
    <property type="entry name" value="EXOSC1"/>
    <property type="match status" value="1"/>
</dbReference>
<dbReference type="PANTHER" id="PTHR12686">
    <property type="entry name" value="3'-5' EXORIBONUCLEASE CSL4-RELATED"/>
    <property type="match status" value="1"/>
</dbReference>
<feature type="domain" description="Exosome complex component CSL4 N-terminal" evidence="6">
    <location>
        <begin position="5"/>
        <end position="39"/>
    </location>
</feature>
<dbReference type="GO" id="GO:0000176">
    <property type="term" value="C:nuclear exosome (RNase complex)"/>
    <property type="evidence" value="ECO:0007669"/>
    <property type="project" value="EnsemblFungi"/>
</dbReference>
<dbReference type="InterPro" id="IPR019495">
    <property type="entry name" value="EXOSC1_C"/>
</dbReference>
<dbReference type="Gene3D" id="2.40.50.140">
    <property type="entry name" value="Nucleic acid-binding proteins"/>
    <property type="match status" value="1"/>
</dbReference>
<dbReference type="GO" id="GO:0006397">
    <property type="term" value="P:mRNA processing"/>
    <property type="evidence" value="ECO:0007669"/>
    <property type="project" value="EnsemblFungi"/>
</dbReference>
<dbReference type="HOGENOM" id="CLU_067135_0_0_1"/>
<reference evidence="7 8" key="1">
    <citation type="journal article" date="2011" name="Proc. Natl. Acad. Sci. U.S.A.">
        <title>Evolutionary erosion of yeast sex chromosomes by mating-type switching accidents.</title>
        <authorList>
            <person name="Gordon J.L."/>
            <person name="Armisen D."/>
            <person name="Proux-Wera E."/>
            <person name="Oheigeartaigh S.S."/>
            <person name="Byrne K.P."/>
            <person name="Wolfe K.H."/>
        </authorList>
    </citation>
    <scope>NUCLEOTIDE SEQUENCE [LARGE SCALE GENOMIC DNA]</scope>
    <source>
        <strain evidence="8">ATCC 76901 / BCRC 22586 / CBS 4309 / NBRC 1992 / NRRL Y-12630</strain>
    </source>
</reference>
<dbReference type="SUPFAM" id="SSF50249">
    <property type="entry name" value="Nucleic acid-binding proteins"/>
    <property type="match status" value="1"/>
</dbReference>
<dbReference type="FunFam" id="2.40.50.140:FF:000312">
    <property type="entry name" value="Exosome complex component CSL4"/>
    <property type="match status" value="1"/>
</dbReference>
<keyword evidence="2" id="KW-0963">Cytoplasm</keyword>
<dbReference type="InParanoid" id="G0VHY5"/>
<dbReference type="eggNOG" id="KOG3409">
    <property type="taxonomic scope" value="Eukaryota"/>
</dbReference>
<dbReference type="AlphaFoldDB" id="G0VHY5"/>